<dbReference type="InterPro" id="IPR036615">
    <property type="entry name" value="Mur_ligase_C_dom_sf"/>
</dbReference>
<dbReference type="UniPathway" id="UPA00219"/>
<evidence type="ECO:0000256" key="17">
    <source>
        <dbReference type="HAMAP-Rule" id="MF_00639"/>
    </source>
</evidence>
<dbReference type="Pfam" id="PF21799">
    <property type="entry name" value="MurD-like_N"/>
    <property type="match status" value="1"/>
</dbReference>
<evidence type="ECO:0000259" key="19">
    <source>
        <dbReference type="Pfam" id="PF02875"/>
    </source>
</evidence>
<dbReference type="PANTHER" id="PTHR43692:SF1">
    <property type="entry name" value="UDP-N-ACETYLMURAMOYLALANINE--D-GLUTAMATE LIGASE"/>
    <property type="match status" value="1"/>
</dbReference>
<comment type="pathway">
    <text evidence="3 17 18">Cell wall biogenesis; peptidoglycan biosynthesis.</text>
</comment>
<keyword evidence="10 17" id="KW-0067">ATP-binding</keyword>
<feature type="domain" description="Mur ligase C-terminal" evidence="19">
    <location>
        <begin position="317"/>
        <end position="429"/>
    </location>
</feature>
<dbReference type="HAMAP" id="MF_00639">
    <property type="entry name" value="MurD"/>
    <property type="match status" value="1"/>
</dbReference>
<evidence type="ECO:0000313" key="22">
    <source>
        <dbReference type="Proteomes" id="UP000440004"/>
    </source>
</evidence>
<evidence type="ECO:0000256" key="10">
    <source>
        <dbReference type="ARBA" id="ARBA00022840"/>
    </source>
</evidence>
<dbReference type="PANTHER" id="PTHR43692">
    <property type="entry name" value="UDP-N-ACETYLMURAMOYLALANINE--D-GLUTAMATE LIGASE"/>
    <property type="match status" value="1"/>
</dbReference>
<dbReference type="GO" id="GO:0008360">
    <property type="term" value="P:regulation of cell shape"/>
    <property type="evidence" value="ECO:0007669"/>
    <property type="project" value="UniProtKB-KW"/>
</dbReference>
<dbReference type="InterPro" id="IPR004101">
    <property type="entry name" value="Mur_ligase_C"/>
</dbReference>
<dbReference type="Pfam" id="PF08245">
    <property type="entry name" value="Mur_ligase_M"/>
    <property type="match status" value="1"/>
</dbReference>
<sequence>MKMREYYLIVGCARSGIGSARFLLKKGYKVILLDSKDYDVIFNIYPEISVLQEDPNVILVFGQQPDESILSQVKEIILSPGVPLDIPILSKARDKKIKIISEVELAYTYSETPIIAITGTNGKSTTTTLVGEIFKNSGKKTYVVGNIGEPIINHVEEASKKDIFILEISSFQLETVDTFKPKMGTIINITPDHLDRHKTIENYFDAKLKIVKNLRKEDIFLVNQDDQRILNATMQYNCSKIYFSLKQKVSKGAYYEDNIIKIVDNGNEYFVCKSDELKIPGIHNVQNVLVAIALSYFSGIEIKVIRDTLLSFGGVIHRLEYVRELDGIKFINDSKGTNTDASTTAIRAIEKPIILIAGGYDKNVSFDEWVDSFEGKVKYLIVIGSTADKIIDCAYKKGFNQVVKKNTFYEAVLQAYSVAKSGDTILLSPGCASWGMFENYEQRGNMFKEIVCNLGGK</sequence>
<evidence type="ECO:0000256" key="6">
    <source>
        <dbReference type="ARBA" id="ARBA00015655"/>
    </source>
</evidence>
<evidence type="ECO:0000256" key="12">
    <source>
        <dbReference type="ARBA" id="ARBA00022984"/>
    </source>
</evidence>
<dbReference type="GO" id="GO:0051301">
    <property type="term" value="P:cell division"/>
    <property type="evidence" value="ECO:0007669"/>
    <property type="project" value="UniProtKB-KW"/>
</dbReference>
<feature type="binding site" evidence="17">
    <location>
        <begin position="119"/>
        <end position="125"/>
    </location>
    <ligand>
        <name>ATP</name>
        <dbReference type="ChEBI" id="CHEBI:30616"/>
    </ligand>
</feature>
<evidence type="ECO:0000256" key="5">
    <source>
        <dbReference type="ARBA" id="ARBA00012212"/>
    </source>
</evidence>
<dbReference type="Pfam" id="PF02875">
    <property type="entry name" value="Mur_ligase_C"/>
    <property type="match status" value="1"/>
</dbReference>
<comment type="subcellular location">
    <subcellularLocation>
        <location evidence="2 17 18">Cytoplasm</location>
    </subcellularLocation>
</comment>
<organism evidence="21 22">
    <name type="scientific">Alkalibaculum sporogenes</name>
    <dbReference type="NCBI Taxonomy" id="2655001"/>
    <lineage>
        <taxon>Bacteria</taxon>
        <taxon>Bacillati</taxon>
        <taxon>Bacillota</taxon>
        <taxon>Clostridia</taxon>
        <taxon>Eubacteriales</taxon>
        <taxon>Eubacteriaceae</taxon>
        <taxon>Alkalibaculum</taxon>
    </lineage>
</organism>
<keyword evidence="9 17" id="KW-0547">Nucleotide-binding</keyword>
<evidence type="ECO:0000256" key="11">
    <source>
        <dbReference type="ARBA" id="ARBA00022960"/>
    </source>
</evidence>
<evidence type="ECO:0000256" key="4">
    <source>
        <dbReference type="ARBA" id="ARBA00010416"/>
    </source>
</evidence>
<dbReference type="EMBL" id="WHNX01000006">
    <property type="protein sequence ID" value="MPW25179.1"/>
    <property type="molecule type" value="Genomic_DNA"/>
</dbReference>
<dbReference type="GO" id="GO:0071555">
    <property type="term" value="P:cell wall organization"/>
    <property type="evidence" value="ECO:0007669"/>
    <property type="project" value="UniProtKB-KW"/>
</dbReference>
<name>A0A6A7K6Q5_9FIRM</name>
<comment type="catalytic activity">
    <reaction evidence="16 17 18">
        <text>UDP-N-acetyl-alpha-D-muramoyl-L-alanine + D-glutamate + ATP = UDP-N-acetyl-alpha-D-muramoyl-L-alanyl-D-glutamate + ADP + phosphate + H(+)</text>
        <dbReference type="Rhea" id="RHEA:16429"/>
        <dbReference type="ChEBI" id="CHEBI:15378"/>
        <dbReference type="ChEBI" id="CHEBI:29986"/>
        <dbReference type="ChEBI" id="CHEBI:30616"/>
        <dbReference type="ChEBI" id="CHEBI:43474"/>
        <dbReference type="ChEBI" id="CHEBI:83898"/>
        <dbReference type="ChEBI" id="CHEBI:83900"/>
        <dbReference type="ChEBI" id="CHEBI:456216"/>
        <dbReference type="EC" id="6.3.2.9"/>
    </reaction>
</comment>
<dbReference type="GO" id="GO:0005737">
    <property type="term" value="C:cytoplasm"/>
    <property type="evidence" value="ECO:0007669"/>
    <property type="project" value="UniProtKB-SubCell"/>
</dbReference>
<comment type="caution">
    <text evidence="21">The sequence shown here is derived from an EMBL/GenBank/DDBJ whole genome shotgun (WGS) entry which is preliminary data.</text>
</comment>
<keyword evidence="12 17" id="KW-0573">Peptidoglycan synthesis</keyword>
<evidence type="ECO:0000256" key="16">
    <source>
        <dbReference type="ARBA" id="ARBA00047632"/>
    </source>
</evidence>
<proteinExistence type="inferred from homology"/>
<evidence type="ECO:0000256" key="7">
    <source>
        <dbReference type="ARBA" id="ARBA00022490"/>
    </source>
</evidence>
<dbReference type="InterPro" id="IPR005762">
    <property type="entry name" value="MurD"/>
</dbReference>
<keyword evidence="17 18" id="KW-0132">Cell division</keyword>
<evidence type="ECO:0000313" key="21">
    <source>
        <dbReference type="EMBL" id="MPW25179.1"/>
    </source>
</evidence>
<comment type="similarity">
    <text evidence="4 17">Belongs to the MurCDEF family.</text>
</comment>
<dbReference type="GO" id="GO:0008764">
    <property type="term" value="F:UDP-N-acetylmuramoylalanine-D-glutamate ligase activity"/>
    <property type="evidence" value="ECO:0007669"/>
    <property type="project" value="UniProtKB-UniRule"/>
</dbReference>
<evidence type="ECO:0000256" key="3">
    <source>
        <dbReference type="ARBA" id="ARBA00004752"/>
    </source>
</evidence>
<dbReference type="Proteomes" id="UP000440004">
    <property type="component" value="Unassembled WGS sequence"/>
</dbReference>
<comment type="function">
    <text evidence="1 17 18">Cell wall formation. Catalyzes the addition of glutamate to the nucleotide precursor UDP-N-acetylmuramoyl-L-alanine (UMA).</text>
</comment>
<gene>
    <name evidence="17" type="primary">murD</name>
    <name evidence="21" type="ORF">GC105_05165</name>
</gene>
<evidence type="ECO:0000256" key="15">
    <source>
        <dbReference type="ARBA" id="ARBA00032324"/>
    </source>
</evidence>
<evidence type="ECO:0000256" key="2">
    <source>
        <dbReference type="ARBA" id="ARBA00004496"/>
    </source>
</evidence>
<protein>
    <recommendedName>
        <fullName evidence="6 17">UDP-N-acetylmuramoylalanine--D-glutamate ligase</fullName>
        <ecNumber evidence="5 17">6.3.2.9</ecNumber>
    </recommendedName>
    <alternativeName>
        <fullName evidence="15 17">D-glutamic acid-adding enzyme</fullName>
    </alternativeName>
    <alternativeName>
        <fullName evidence="14 17">UDP-N-acetylmuramoyl-L-alanyl-D-glutamate synthetase</fullName>
    </alternativeName>
</protein>
<dbReference type="Gene3D" id="3.40.50.720">
    <property type="entry name" value="NAD(P)-binding Rossmann-like Domain"/>
    <property type="match status" value="1"/>
</dbReference>
<evidence type="ECO:0000256" key="13">
    <source>
        <dbReference type="ARBA" id="ARBA00023316"/>
    </source>
</evidence>
<dbReference type="SUPFAM" id="SSF53244">
    <property type="entry name" value="MurD-like peptide ligases, peptide-binding domain"/>
    <property type="match status" value="1"/>
</dbReference>
<dbReference type="InterPro" id="IPR036565">
    <property type="entry name" value="Mur-like_cat_sf"/>
</dbReference>
<evidence type="ECO:0000256" key="9">
    <source>
        <dbReference type="ARBA" id="ARBA00022741"/>
    </source>
</evidence>
<keyword evidence="13 17" id="KW-0961">Cell wall biogenesis/degradation</keyword>
<dbReference type="GO" id="GO:0005524">
    <property type="term" value="F:ATP binding"/>
    <property type="evidence" value="ECO:0007669"/>
    <property type="project" value="UniProtKB-UniRule"/>
</dbReference>
<keyword evidence="11 17" id="KW-0133">Cell shape</keyword>
<evidence type="ECO:0000256" key="18">
    <source>
        <dbReference type="RuleBase" id="RU003664"/>
    </source>
</evidence>
<dbReference type="Gene3D" id="3.90.190.20">
    <property type="entry name" value="Mur ligase, C-terminal domain"/>
    <property type="match status" value="1"/>
</dbReference>
<dbReference type="Gene3D" id="3.40.1190.10">
    <property type="entry name" value="Mur-like, catalytic domain"/>
    <property type="match status" value="1"/>
</dbReference>
<keyword evidence="7 17" id="KW-0963">Cytoplasm</keyword>
<evidence type="ECO:0000256" key="14">
    <source>
        <dbReference type="ARBA" id="ARBA00030398"/>
    </source>
</evidence>
<dbReference type="SUPFAM" id="SSF51984">
    <property type="entry name" value="MurCD N-terminal domain"/>
    <property type="match status" value="1"/>
</dbReference>
<keyword evidence="17 18" id="KW-0131">Cell cycle</keyword>
<dbReference type="EC" id="6.3.2.9" evidence="5 17"/>
<dbReference type="SUPFAM" id="SSF53623">
    <property type="entry name" value="MurD-like peptide ligases, catalytic domain"/>
    <property type="match status" value="1"/>
</dbReference>
<feature type="domain" description="Mur ligase central" evidence="20">
    <location>
        <begin position="117"/>
        <end position="294"/>
    </location>
</feature>
<evidence type="ECO:0000256" key="8">
    <source>
        <dbReference type="ARBA" id="ARBA00022598"/>
    </source>
</evidence>
<dbReference type="GO" id="GO:0009252">
    <property type="term" value="P:peptidoglycan biosynthetic process"/>
    <property type="evidence" value="ECO:0007669"/>
    <property type="project" value="UniProtKB-UniRule"/>
</dbReference>
<keyword evidence="22" id="KW-1185">Reference proteome</keyword>
<dbReference type="InterPro" id="IPR013221">
    <property type="entry name" value="Mur_ligase_cen"/>
</dbReference>
<dbReference type="NCBIfam" id="TIGR01087">
    <property type="entry name" value="murD"/>
    <property type="match status" value="1"/>
</dbReference>
<dbReference type="AlphaFoldDB" id="A0A6A7K6Q5"/>
<evidence type="ECO:0000259" key="20">
    <source>
        <dbReference type="Pfam" id="PF08245"/>
    </source>
</evidence>
<accession>A0A6A7K6Q5</accession>
<evidence type="ECO:0000256" key="1">
    <source>
        <dbReference type="ARBA" id="ARBA00002734"/>
    </source>
</evidence>
<keyword evidence="8 17" id="KW-0436">Ligase</keyword>
<reference evidence="21 22" key="1">
    <citation type="submission" date="2019-10" db="EMBL/GenBank/DDBJ databases">
        <title>Alkalibaculum tamaniensis sp.nov., a new alkaliphilic acetogen, isolated on methoxylated aromatics from a mud volcano.</title>
        <authorList>
            <person name="Khomyakova M.A."/>
            <person name="Merkel A.Y."/>
            <person name="Bonch-Osmolovskaya E.A."/>
            <person name="Slobodkin A.I."/>
        </authorList>
    </citation>
    <scope>NUCLEOTIDE SEQUENCE [LARGE SCALE GENOMIC DNA]</scope>
    <source>
        <strain evidence="21 22">M08DMB</strain>
    </source>
</reference>